<dbReference type="STRING" id="260086.SAMN05216207_10221"/>
<protein>
    <submittedName>
        <fullName evidence="3">3-oxoacid CoA-transferase subunit A</fullName>
    </submittedName>
</protein>
<keyword evidence="2 3" id="KW-0808">Transferase</keyword>
<dbReference type="EMBL" id="FOUY01000022">
    <property type="protein sequence ID" value="SFN81298.1"/>
    <property type="molecule type" value="Genomic_DNA"/>
</dbReference>
<dbReference type="InterPro" id="IPR012792">
    <property type="entry name" value="3-oxoacid_CoA-transf_A"/>
</dbReference>
<organism evidence="3 4">
    <name type="scientific">Pseudonocardia ammonioxydans</name>
    <dbReference type="NCBI Taxonomy" id="260086"/>
    <lineage>
        <taxon>Bacteria</taxon>
        <taxon>Bacillati</taxon>
        <taxon>Actinomycetota</taxon>
        <taxon>Actinomycetes</taxon>
        <taxon>Pseudonocardiales</taxon>
        <taxon>Pseudonocardiaceae</taxon>
        <taxon>Pseudonocardia</taxon>
    </lineage>
</organism>
<dbReference type="InterPro" id="IPR004165">
    <property type="entry name" value="CoA_trans_fam_I"/>
</dbReference>
<keyword evidence="4" id="KW-1185">Reference proteome</keyword>
<evidence type="ECO:0000256" key="1">
    <source>
        <dbReference type="ARBA" id="ARBA00005612"/>
    </source>
</evidence>
<evidence type="ECO:0000256" key="2">
    <source>
        <dbReference type="ARBA" id="ARBA00022679"/>
    </source>
</evidence>
<name>A0A1I5C2U7_PSUAM</name>
<sequence>MNKVVASAAEAVADIGDGSSLAVGGFGMSGVPTALIAALLEQGATDLETISNNLGVDGFGLGTLLAAGRIRRTIGSYVGNNKEFARQYLAGEIELELTPQGTLAERLRAGGAGIAAFYTPAGVGTLVAEGGLPWRHHPDGSVAVASPAKEVREFDGVSYVLERALVPDFGLVHAWKGDRHG</sequence>
<feature type="non-terminal residue" evidence="3">
    <location>
        <position position="181"/>
    </location>
</feature>
<dbReference type="Proteomes" id="UP000199614">
    <property type="component" value="Unassembled WGS sequence"/>
</dbReference>
<evidence type="ECO:0000313" key="3">
    <source>
        <dbReference type="EMBL" id="SFN81298.1"/>
    </source>
</evidence>
<dbReference type="GO" id="GO:0008410">
    <property type="term" value="F:CoA-transferase activity"/>
    <property type="evidence" value="ECO:0007669"/>
    <property type="project" value="InterPro"/>
</dbReference>
<dbReference type="AlphaFoldDB" id="A0A1I5C2U7"/>
<dbReference type="InterPro" id="IPR004163">
    <property type="entry name" value="CoA_transf_BS"/>
</dbReference>
<gene>
    <name evidence="3" type="ORF">SAMN05216207_10221</name>
</gene>
<dbReference type="RefSeq" id="WP_093347001.1">
    <property type="nucleotide sequence ID" value="NZ_FOUY01000022.1"/>
</dbReference>
<evidence type="ECO:0000313" key="4">
    <source>
        <dbReference type="Proteomes" id="UP000199614"/>
    </source>
</evidence>
<dbReference type="PANTHER" id="PTHR13707:SF60">
    <property type="entry name" value="ACETATE COA-TRANSFERASE SUBUNIT ALPHA"/>
    <property type="match status" value="1"/>
</dbReference>
<dbReference type="Pfam" id="PF01144">
    <property type="entry name" value="CoA_trans"/>
    <property type="match status" value="1"/>
</dbReference>
<dbReference type="OrthoDB" id="3369756at2"/>
<proteinExistence type="inferred from homology"/>
<dbReference type="InterPro" id="IPR037171">
    <property type="entry name" value="NagB/RpiA_transferase-like"/>
</dbReference>
<dbReference type="NCBIfam" id="TIGR02429">
    <property type="entry name" value="pcaI_scoA_fam"/>
    <property type="match status" value="1"/>
</dbReference>
<dbReference type="PANTHER" id="PTHR13707">
    <property type="entry name" value="KETOACID-COENZYME A TRANSFERASE"/>
    <property type="match status" value="1"/>
</dbReference>
<reference evidence="3 4" key="1">
    <citation type="submission" date="2016-10" db="EMBL/GenBank/DDBJ databases">
        <authorList>
            <person name="de Groot N.N."/>
        </authorList>
    </citation>
    <scope>NUCLEOTIDE SEQUENCE [LARGE SCALE GENOMIC DNA]</scope>
    <source>
        <strain evidence="3 4">CGMCC 4.1877</strain>
    </source>
</reference>
<dbReference type="SUPFAM" id="SSF100950">
    <property type="entry name" value="NagB/RpiA/CoA transferase-like"/>
    <property type="match status" value="1"/>
</dbReference>
<accession>A0A1I5C2U7</accession>
<dbReference type="PROSITE" id="PS01273">
    <property type="entry name" value="COA_TRANSF_1"/>
    <property type="match status" value="1"/>
</dbReference>
<dbReference type="SMART" id="SM00882">
    <property type="entry name" value="CoA_trans"/>
    <property type="match status" value="1"/>
</dbReference>
<comment type="similarity">
    <text evidence="1">Belongs to the 3-oxoacid CoA-transferase subunit A family.</text>
</comment>
<dbReference type="Gene3D" id="3.40.1080.10">
    <property type="entry name" value="Glutaconate Coenzyme A-transferase"/>
    <property type="match status" value="1"/>
</dbReference>